<proteinExistence type="predicted"/>
<evidence type="ECO:0000313" key="2">
    <source>
        <dbReference type="EMBL" id="KAK1888926.1"/>
    </source>
</evidence>
<sequence>TRLASEVPPARPFSPLSLSARMAKGEQKRGERAHARGLRCGIQRQKKGLGSSIQR</sequence>
<dbReference type="EMBL" id="JASDAP010000017">
    <property type="protein sequence ID" value="KAK1888926.1"/>
    <property type="molecule type" value="Genomic_DNA"/>
</dbReference>
<name>A0AAD9BTA1_DISEL</name>
<organism evidence="2 3">
    <name type="scientific">Dissostichus eleginoides</name>
    <name type="common">Patagonian toothfish</name>
    <name type="synonym">Dissostichus amissus</name>
    <dbReference type="NCBI Taxonomy" id="100907"/>
    <lineage>
        <taxon>Eukaryota</taxon>
        <taxon>Metazoa</taxon>
        <taxon>Chordata</taxon>
        <taxon>Craniata</taxon>
        <taxon>Vertebrata</taxon>
        <taxon>Euteleostomi</taxon>
        <taxon>Actinopterygii</taxon>
        <taxon>Neopterygii</taxon>
        <taxon>Teleostei</taxon>
        <taxon>Neoteleostei</taxon>
        <taxon>Acanthomorphata</taxon>
        <taxon>Eupercaria</taxon>
        <taxon>Perciformes</taxon>
        <taxon>Notothenioidei</taxon>
        <taxon>Nototheniidae</taxon>
        <taxon>Dissostichus</taxon>
    </lineage>
</organism>
<comment type="caution">
    <text evidence="2">The sequence shown here is derived from an EMBL/GenBank/DDBJ whole genome shotgun (WGS) entry which is preliminary data.</text>
</comment>
<protein>
    <submittedName>
        <fullName evidence="2">Protein CLEC16A like</fullName>
    </submittedName>
</protein>
<feature type="region of interest" description="Disordered" evidence="1">
    <location>
        <begin position="21"/>
        <end position="55"/>
    </location>
</feature>
<gene>
    <name evidence="2" type="ORF">KUDE01_013604</name>
</gene>
<feature type="non-terminal residue" evidence="2">
    <location>
        <position position="1"/>
    </location>
</feature>
<dbReference type="AlphaFoldDB" id="A0AAD9BTA1"/>
<evidence type="ECO:0000256" key="1">
    <source>
        <dbReference type="SAM" id="MobiDB-lite"/>
    </source>
</evidence>
<reference evidence="2" key="1">
    <citation type="submission" date="2023-04" db="EMBL/GenBank/DDBJ databases">
        <title>Chromosome-level genome of Chaenocephalus aceratus.</title>
        <authorList>
            <person name="Park H."/>
        </authorList>
    </citation>
    <scope>NUCLEOTIDE SEQUENCE</scope>
    <source>
        <strain evidence="2">DE</strain>
        <tissue evidence="2">Muscle</tissue>
    </source>
</reference>
<keyword evidence="3" id="KW-1185">Reference proteome</keyword>
<evidence type="ECO:0000313" key="3">
    <source>
        <dbReference type="Proteomes" id="UP001228049"/>
    </source>
</evidence>
<feature type="compositionally biased region" description="Basic and acidic residues" evidence="1">
    <location>
        <begin position="23"/>
        <end position="34"/>
    </location>
</feature>
<dbReference type="Proteomes" id="UP001228049">
    <property type="component" value="Unassembled WGS sequence"/>
</dbReference>
<accession>A0AAD9BTA1</accession>
<feature type="non-terminal residue" evidence="2">
    <location>
        <position position="55"/>
    </location>
</feature>